<sequence length="673" mass="77646">MHIFPKNEKVRAQWVRFVRTHRPDWEPTEYSYLCSLHFNESCFTRLRLSTLMPAETSEENGESSGPSNKRFQEKRVLSKGSVPTIHCANKAPERKEPSDRDRRRSNAVSGAATTVQSCEDREDEEGEFSYDGDLSDLSDQDDVLSFSLDTEGSVACNRATQAKPKMRSRQSQTTLGECRKCAERKMQVRVLQKRNGKLRSQKKKWKEQATLINVKELEEEGEEEEDMEEVETEVENMECLEDPGLEDTENLTDEKEDDPDWHCQMEDKGDDDIDADDEETESTPMNNIRQDTRKLINTAYIWIIFCSVDEDIPCQKEPKFIVFYTRLLAIFSIFCFKCKSEGPDVTMKKNGTMVTVMQNCRNCGPNSFLWRSQPMVLGRYPAGNILLSFGILMAGATVSKVLLVLKHMGISVYNARTYFVHQSKFLFPAILTYWERYRSKLVNQIKEKGEAIWCGDGRFDSMGHSAKYGAYTMFCCAVAKIVHFELVQANQVKSSSDMELKGAQDSFAFLKAAGLKIHVFISDRHRSIAKWIREHEPATRHFFDIWHVAKSVTKKLLQVGKESGCELLVKWQKAIKNHLHWCATSTKLGFGELILAKWKSIIRHVCNKHTQHPEPLFKQCVHGPLSRRYWLKKGTNVYNKMKQILMNTRLLNDIKKSCLVRTKQVAWRVFTLR</sequence>
<keyword evidence="6" id="KW-0175">Coiled coil</keyword>
<dbReference type="EMBL" id="CALNXK010000215">
    <property type="protein sequence ID" value="CAH3176640.1"/>
    <property type="molecule type" value="Genomic_DNA"/>
</dbReference>
<feature type="compositionally biased region" description="Acidic residues" evidence="7">
    <location>
        <begin position="240"/>
        <end position="259"/>
    </location>
</feature>
<dbReference type="InterPro" id="IPR006612">
    <property type="entry name" value="THAP_Znf"/>
</dbReference>
<gene>
    <name evidence="9" type="ORF">PLOB_00018337</name>
</gene>
<evidence type="ECO:0000256" key="5">
    <source>
        <dbReference type="PROSITE-ProRule" id="PRU00309"/>
    </source>
</evidence>
<feature type="compositionally biased region" description="Acidic residues" evidence="7">
    <location>
        <begin position="268"/>
        <end position="281"/>
    </location>
</feature>
<dbReference type="Pfam" id="PF05485">
    <property type="entry name" value="THAP"/>
    <property type="match status" value="1"/>
</dbReference>
<dbReference type="PANTHER" id="PTHR31751:SF42">
    <property type="entry name" value="PROTEIN CBG10204"/>
    <property type="match status" value="1"/>
</dbReference>
<accession>A0ABN8RFL7</accession>
<dbReference type="SUPFAM" id="SSF57716">
    <property type="entry name" value="Glucocorticoid receptor-like (DNA-binding domain)"/>
    <property type="match status" value="1"/>
</dbReference>
<proteinExistence type="predicted"/>
<keyword evidence="10" id="KW-1185">Reference proteome</keyword>
<evidence type="ECO:0000256" key="1">
    <source>
        <dbReference type="ARBA" id="ARBA00022723"/>
    </source>
</evidence>
<evidence type="ECO:0000256" key="7">
    <source>
        <dbReference type="SAM" id="MobiDB-lite"/>
    </source>
</evidence>
<evidence type="ECO:0000256" key="3">
    <source>
        <dbReference type="ARBA" id="ARBA00022833"/>
    </source>
</evidence>
<name>A0ABN8RFL7_9CNID</name>
<keyword evidence="4 5" id="KW-0238">DNA-binding</keyword>
<feature type="compositionally biased region" description="Acidic residues" evidence="7">
    <location>
        <begin position="120"/>
        <end position="135"/>
    </location>
</feature>
<feature type="region of interest" description="Disordered" evidence="7">
    <location>
        <begin position="240"/>
        <end position="284"/>
    </location>
</feature>
<dbReference type="SMART" id="SM00692">
    <property type="entry name" value="DM3"/>
    <property type="match status" value="1"/>
</dbReference>
<dbReference type="Proteomes" id="UP001159405">
    <property type="component" value="Unassembled WGS sequence"/>
</dbReference>
<organism evidence="9 10">
    <name type="scientific">Porites lobata</name>
    <dbReference type="NCBI Taxonomy" id="104759"/>
    <lineage>
        <taxon>Eukaryota</taxon>
        <taxon>Metazoa</taxon>
        <taxon>Cnidaria</taxon>
        <taxon>Anthozoa</taxon>
        <taxon>Hexacorallia</taxon>
        <taxon>Scleractinia</taxon>
        <taxon>Fungiina</taxon>
        <taxon>Poritidae</taxon>
        <taxon>Porites</taxon>
    </lineage>
</organism>
<protein>
    <recommendedName>
        <fullName evidence="8">THAP-type domain-containing protein</fullName>
    </recommendedName>
</protein>
<keyword evidence="3" id="KW-0862">Zinc</keyword>
<feature type="domain" description="THAP-type" evidence="8">
    <location>
        <begin position="1"/>
        <end position="86"/>
    </location>
</feature>
<comment type="caution">
    <text evidence="9">The sequence shown here is derived from an EMBL/GenBank/DDBJ whole genome shotgun (WGS) entry which is preliminary data.</text>
</comment>
<evidence type="ECO:0000313" key="10">
    <source>
        <dbReference type="Proteomes" id="UP001159405"/>
    </source>
</evidence>
<evidence type="ECO:0000256" key="2">
    <source>
        <dbReference type="ARBA" id="ARBA00022771"/>
    </source>
</evidence>
<evidence type="ECO:0000313" key="9">
    <source>
        <dbReference type="EMBL" id="CAH3176640.1"/>
    </source>
</evidence>
<reference evidence="9 10" key="1">
    <citation type="submission" date="2022-05" db="EMBL/GenBank/DDBJ databases">
        <authorList>
            <consortium name="Genoscope - CEA"/>
            <person name="William W."/>
        </authorList>
    </citation>
    <scope>NUCLEOTIDE SEQUENCE [LARGE SCALE GENOMIC DNA]</scope>
</reference>
<evidence type="ECO:0000256" key="4">
    <source>
        <dbReference type="ARBA" id="ARBA00023125"/>
    </source>
</evidence>
<feature type="coiled-coil region" evidence="6">
    <location>
        <begin position="188"/>
        <end position="240"/>
    </location>
</feature>
<feature type="compositionally biased region" description="Basic and acidic residues" evidence="7">
    <location>
        <begin position="91"/>
        <end position="104"/>
    </location>
</feature>
<evidence type="ECO:0000256" key="6">
    <source>
        <dbReference type="SAM" id="Coils"/>
    </source>
</evidence>
<dbReference type="SMART" id="SM00980">
    <property type="entry name" value="THAP"/>
    <property type="match status" value="1"/>
</dbReference>
<evidence type="ECO:0000259" key="8">
    <source>
        <dbReference type="PROSITE" id="PS50950"/>
    </source>
</evidence>
<dbReference type="PANTHER" id="PTHR31751">
    <property type="entry name" value="SI:CH211-108C17.2-RELATED-RELATED"/>
    <property type="match status" value="1"/>
</dbReference>
<keyword evidence="1" id="KW-0479">Metal-binding</keyword>
<dbReference type="PROSITE" id="PS50950">
    <property type="entry name" value="ZF_THAP"/>
    <property type="match status" value="1"/>
</dbReference>
<feature type="region of interest" description="Disordered" evidence="7">
    <location>
        <begin position="54"/>
        <end position="135"/>
    </location>
</feature>
<feature type="compositionally biased region" description="Polar residues" evidence="7">
    <location>
        <begin position="106"/>
        <end position="117"/>
    </location>
</feature>
<keyword evidence="2 5" id="KW-0863">Zinc-finger</keyword>